<dbReference type="Proteomes" id="UP000053688">
    <property type="component" value="Unassembled WGS sequence"/>
</dbReference>
<dbReference type="GO" id="GO:0005737">
    <property type="term" value="C:cytoplasm"/>
    <property type="evidence" value="ECO:0007669"/>
    <property type="project" value="TreeGrafter"/>
</dbReference>
<dbReference type="PATRIC" id="fig|1236703.3.peg.568"/>
<keyword evidence="9" id="KW-0464">Manganese</keyword>
<evidence type="ECO:0000256" key="4">
    <source>
        <dbReference type="ARBA" id="ARBA00022684"/>
    </source>
</evidence>
<keyword evidence="5" id="KW-0479">Metal-binding</keyword>
<dbReference type="Pfam" id="PF02951">
    <property type="entry name" value="GSH-S_N"/>
    <property type="match status" value="1"/>
</dbReference>
<evidence type="ECO:0000313" key="13">
    <source>
        <dbReference type="Proteomes" id="UP000053688"/>
    </source>
</evidence>
<dbReference type="InterPro" id="IPR006284">
    <property type="entry name" value="Glut_synth_pro"/>
</dbReference>
<evidence type="ECO:0000256" key="10">
    <source>
        <dbReference type="HAMAP-Rule" id="MF_00162"/>
    </source>
</evidence>
<dbReference type="GO" id="GO:0005524">
    <property type="term" value="F:ATP binding"/>
    <property type="evidence" value="ECO:0007669"/>
    <property type="project" value="UniProtKB-UniRule"/>
</dbReference>
<dbReference type="RefSeq" id="WP_016503894.1">
    <property type="nucleotide sequence ID" value="NZ_AMSD01000002.1"/>
</dbReference>
<protein>
    <recommendedName>
        <fullName evidence="10">Glutathione synthetase</fullName>
        <ecNumber evidence="10">6.3.2.3</ecNumber>
    </recommendedName>
    <alternativeName>
        <fullName evidence="10">GSH synthetase</fullName>
        <shortName evidence="10">GSH-S</shortName>
        <shortName evidence="10">GSHase</shortName>
    </alternativeName>
    <alternativeName>
        <fullName evidence="10">Glutathione synthase</fullName>
    </alternativeName>
</protein>
<dbReference type="STRING" id="28176.CF66_7020"/>
<dbReference type="GO" id="GO:0004363">
    <property type="term" value="F:glutathione synthase activity"/>
    <property type="evidence" value="ECO:0007669"/>
    <property type="project" value="UniProtKB-UniRule"/>
</dbReference>
<dbReference type="Gene3D" id="3.40.50.20">
    <property type="match status" value="1"/>
</dbReference>
<sequence length="317" mass="35946">MIKLGIVMDPIKFINIKKNSTFFIMLEAQRYGCQIYYMEMNDLYFEQGIAMANSRILTLQENLKIWYTFHSKQTIELSELNIILMRKDPPFNTEYIYATYILEHAERKGTLVINKPQSLRDCNEKIFTTWFPELTPATLVTSSSEKIKAFQKRHGEIILKPLDSMGGASVFRITKNALNLPVIIEILTKNGNNYVMAQAFIPEIANGDKRILIINGEVIPYCLARIPAYGEIRANLAIGGIAEARTLNETDIKIAESVSPVLKEKGLIFVGLDIIGDKLTEINVTSPTCIREIELAFNISITRKFMDVLLSLIEKQG</sequence>
<dbReference type="InterPro" id="IPR004218">
    <property type="entry name" value="GSHS_ATP-bd"/>
</dbReference>
<keyword evidence="3 10" id="KW-0436">Ligase</keyword>
<comment type="catalytic activity">
    <reaction evidence="10">
        <text>gamma-L-glutamyl-L-cysteine + glycine + ATP = glutathione + ADP + phosphate + H(+)</text>
        <dbReference type="Rhea" id="RHEA:13557"/>
        <dbReference type="ChEBI" id="CHEBI:15378"/>
        <dbReference type="ChEBI" id="CHEBI:30616"/>
        <dbReference type="ChEBI" id="CHEBI:43474"/>
        <dbReference type="ChEBI" id="CHEBI:57305"/>
        <dbReference type="ChEBI" id="CHEBI:57925"/>
        <dbReference type="ChEBI" id="CHEBI:58173"/>
        <dbReference type="ChEBI" id="CHEBI:456216"/>
        <dbReference type="EC" id="6.3.2.3"/>
    </reaction>
</comment>
<comment type="caution">
    <text evidence="12">The sequence shown here is derived from an EMBL/GenBank/DDBJ whole genome shotgun (WGS) entry which is preliminary data.</text>
</comment>
<dbReference type="PANTHER" id="PTHR21621">
    <property type="entry name" value="RIBOSOMAL PROTEIN S6 MODIFICATION PROTEIN"/>
    <property type="match status" value="1"/>
</dbReference>
<evidence type="ECO:0000256" key="5">
    <source>
        <dbReference type="ARBA" id="ARBA00022723"/>
    </source>
</evidence>
<accession>S3DFT9</accession>
<keyword evidence="6 10" id="KW-0547">Nucleotide-binding</keyword>
<feature type="domain" description="ATP-grasp" evidence="11">
    <location>
        <begin position="124"/>
        <end position="310"/>
    </location>
</feature>
<keyword evidence="4 10" id="KW-0317">Glutathione biosynthesis</keyword>
<dbReference type="InterPro" id="IPR013815">
    <property type="entry name" value="ATP_grasp_subdomain_1"/>
</dbReference>
<keyword evidence="13" id="KW-1185">Reference proteome</keyword>
<dbReference type="EMBL" id="AMSD01000002">
    <property type="protein sequence ID" value="EPE37262.1"/>
    <property type="molecule type" value="Genomic_DNA"/>
</dbReference>
<organism evidence="12 13">
    <name type="scientific">Candidatus Photodesmus katoptron Akat1</name>
    <dbReference type="NCBI Taxonomy" id="1236703"/>
    <lineage>
        <taxon>Bacteria</taxon>
        <taxon>Pseudomonadati</taxon>
        <taxon>Pseudomonadota</taxon>
        <taxon>Gammaproteobacteria</taxon>
        <taxon>Vibrionales</taxon>
        <taxon>Vibrionaceae</taxon>
        <taxon>Candidatus Photodesmus</taxon>
    </lineage>
</organism>
<evidence type="ECO:0000259" key="11">
    <source>
        <dbReference type="PROSITE" id="PS50975"/>
    </source>
</evidence>
<evidence type="ECO:0000256" key="7">
    <source>
        <dbReference type="ARBA" id="ARBA00022840"/>
    </source>
</evidence>
<proteinExistence type="inferred from homology"/>
<dbReference type="GO" id="GO:0046872">
    <property type="term" value="F:metal ion binding"/>
    <property type="evidence" value="ECO:0007669"/>
    <property type="project" value="UniProtKB-KW"/>
</dbReference>
<dbReference type="InterPro" id="IPR011761">
    <property type="entry name" value="ATP-grasp"/>
</dbReference>
<comment type="pathway">
    <text evidence="10">Sulfur metabolism; glutathione biosynthesis; glutathione from L-cysteine and L-glutamate: step 2/2.</text>
</comment>
<evidence type="ECO:0000256" key="6">
    <source>
        <dbReference type="ARBA" id="ARBA00022741"/>
    </source>
</evidence>
<dbReference type="Gene3D" id="3.30.1490.20">
    <property type="entry name" value="ATP-grasp fold, A domain"/>
    <property type="match status" value="1"/>
</dbReference>
<dbReference type="PROSITE" id="PS50975">
    <property type="entry name" value="ATP_GRASP"/>
    <property type="match status" value="1"/>
</dbReference>
<dbReference type="SUPFAM" id="SSF56059">
    <property type="entry name" value="Glutathione synthetase ATP-binding domain-like"/>
    <property type="match status" value="1"/>
</dbReference>
<keyword evidence="8" id="KW-0460">Magnesium</keyword>
<dbReference type="HAMAP" id="MF_00162">
    <property type="entry name" value="GSH_S"/>
    <property type="match status" value="1"/>
</dbReference>
<dbReference type="EC" id="6.3.2.3" evidence="10"/>
<comment type="similarity">
    <text evidence="10">Belongs to the prokaryotic GSH synthase family.</text>
</comment>
<reference evidence="12 13" key="1">
    <citation type="journal article" date="2014" name="Environ. Microbiol.">
        <title>Genomic signatures of obligate host dependence in the luminous bacterial symbiont of a vertebrate.</title>
        <authorList>
            <person name="Hendry T.A."/>
            <person name="de Wet J.R."/>
            <person name="Dunlap P.V."/>
        </authorList>
    </citation>
    <scope>NUCLEOTIDE SEQUENCE [LARGE SCALE GENOMIC DNA]</scope>
    <source>
        <strain evidence="12 13">Akat1</strain>
    </source>
</reference>
<evidence type="ECO:0000313" key="12">
    <source>
        <dbReference type="EMBL" id="EPE37262.1"/>
    </source>
</evidence>
<name>S3DFT9_9GAMM</name>
<dbReference type="Pfam" id="PF02955">
    <property type="entry name" value="GSH-S_ATP"/>
    <property type="match status" value="1"/>
</dbReference>
<dbReference type="Gene3D" id="3.30.470.20">
    <property type="entry name" value="ATP-grasp fold, B domain"/>
    <property type="match status" value="1"/>
</dbReference>
<dbReference type="InterPro" id="IPR004215">
    <property type="entry name" value="GSHS_N"/>
</dbReference>
<dbReference type="AlphaFoldDB" id="S3DFT9"/>
<evidence type="ECO:0000256" key="1">
    <source>
        <dbReference type="ARBA" id="ARBA00001936"/>
    </source>
</evidence>
<gene>
    <name evidence="10 12" type="primary">gshB</name>
    <name evidence="12" type="ORF">O1U_0562</name>
</gene>
<dbReference type="FunFam" id="3.40.50.20:FF:000009">
    <property type="entry name" value="Glutathione synthetase"/>
    <property type="match status" value="1"/>
</dbReference>
<dbReference type="InterPro" id="IPR016185">
    <property type="entry name" value="PreATP-grasp_dom_sf"/>
</dbReference>
<evidence type="ECO:0000256" key="2">
    <source>
        <dbReference type="ARBA" id="ARBA00001946"/>
    </source>
</evidence>
<dbReference type="SUPFAM" id="SSF52440">
    <property type="entry name" value="PreATP-grasp domain"/>
    <property type="match status" value="1"/>
</dbReference>
<dbReference type="UniPathway" id="UPA00142">
    <property type="reaction ID" value="UER00210"/>
</dbReference>
<evidence type="ECO:0000256" key="8">
    <source>
        <dbReference type="ARBA" id="ARBA00022842"/>
    </source>
</evidence>
<dbReference type="NCBIfam" id="TIGR01380">
    <property type="entry name" value="glut_syn"/>
    <property type="match status" value="1"/>
</dbReference>
<comment type="cofactor">
    <cofactor evidence="2">
        <name>Mg(2+)</name>
        <dbReference type="ChEBI" id="CHEBI:18420"/>
    </cofactor>
</comment>
<evidence type="ECO:0000256" key="9">
    <source>
        <dbReference type="ARBA" id="ARBA00023211"/>
    </source>
</evidence>
<dbReference type="eggNOG" id="COG0189">
    <property type="taxonomic scope" value="Bacteria"/>
</dbReference>
<dbReference type="PANTHER" id="PTHR21621:SF4">
    <property type="entry name" value="GLUTATHIONE SYNTHETASE"/>
    <property type="match status" value="1"/>
</dbReference>
<evidence type="ECO:0000256" key="3">
    <source>
        <dbReference type="ARBA" id="ARBA00022598"/>
    </source>
</evidence>
<comment type="cofactor">
    <cofactor evidence="1">
        <name>Mn(2+)</name>
        <dbReference type="ChEBI" id="CHEBI:29035"/>
    </cofactor>
</comment>
<dbReference type="NCBIfam" id="NF003573">
    <property type="entry name" value="PRK05246.1"/>
    <property type="match status" value="1"/>
</dbReference>
<keyword evidence="7 10" id="KW-0067">ATP-binding</keyword>